<protein>
    <submittedName>
        <fullName evidence="2">Acyltransferase</fullName>
    </submittedName>
</protein>
<keyword evidence="2" id="KW-0808">Transferase</keyword>
<organism evidence="2 3">
    <name type="scientific">Amycolatopsis acidiphila</name>
    <dbReference type="NCBI Taxonomy" id="715473"/>
    <lineage>
        <taxon>Bacteria</taxon>
        <taxon>Bacillati</taxon>
        <taxon>Actinomycetota</taxon>
        <taxon>Actinomycetes</taxon>
        <taxon>Pseudonocardiales</taxon>
        <taxon>Pseudonocardiaceae</taxon>
        <taxon>Amycolatopsis</taxon>
    </lineage>
</organism>
<keyword evidence="3" id="KW-1185">Reference proteome</keyword>
<dbReference type="InterPro" id="IPR002123">
    <property type="entry name" value="Plipid/glycerol_acylTrfase"/>
</dbReference>
<name>A0A558ALI0_9PSEU</name>
<proteinExistence type="predicted"/>
<dbReference type="AlphaFoldDB" id="A0A558ALI0"/>
<gene>
    <name evidence="2" type="ORF">FNH06_04400</name>
</gene>
<keyword evidence="2" id="KW-0012">Acyltransferase</keyword>
<dbReference type="SUPFAM" id="SSF69593">
    <property type="entry name" value="Glycerol-3-phosphate (1)-acyltransferase"/>
    <property type="match status" value="1"/>
</dbReference>
<dbReference type="OrthoDB" id="7054180at2"/>
<dbReference type="Proteomes" id="UP000318578">
    <property type="component" value="Unassembled WGS sequence"/>
</dbReference>
<dbReference type="Pfam" id="PF01553">
    <property type="entry name" value="Acyltransferase"/>
    <property type="match status" value="1"/>
</dbReference>
<accession>A0A558ALI0</accession>
<comment type="caution">
    <text evidence="2">The sequence shown here is derived from an EMBL/GenBank/DDBJ whole genome shotgun (WGS) entry which is preliminary data.</text>
</comment>
<evidence type="ECO:0000313" key="3">
    <source>
        <dbReference type="Proteomes" id="UP000318578"/>
    </source>
</evidence>
<dbReference type="GO" id="GO:0016746">
    <property type="term" value="F:acyltransferase activity"/>
    <property type="evidence" value="ECO:0007669"/>
    <property type="project" value="UniProtKB-KW"/>
</dbReference>
<feature type="domain" description="Phospholipid/glycerol acyltransferase" evidence="1">
    <location>
        <begin position="112"/>
        <end position="256"/>
    </location>
</feature>
<reference evidence="2 3" key="1">
    <citation type="submission" date="2019-07" db="EMBL/GenBank/DDBJ databases">
        <title>New species of Amycolatopsis and Streptomyces.</title>
        <authorList>
            <person name="Duangmal K."/>
            <person name="Teo W.F.A."/>
            <person name="Lipun K."/>
        </authorList>
    </citation>
    <scope>NUCLEOTIDE SEQUENCE [LARGE SCALE GENOMIC DNA]</scope>
    <source>
        <strain evidence="2 3">JCM 30562</strain>
    </source>
</reference>
<dbReference type="SMART" id="SM00563">
    <property type="entry name" value="PlsC"/>
    <property type="match status" value="1"/>
</dbReference>
<evidence type="ECO:0000313" key="2">
    <source>
        <dbReference type="EMBL" id="TVT25127.1"/>
    </source>
</evidence>
<evidence type="ECO:0000259" key="1">
    <source>
        <dbReference type="SMART" id="SM00563"/>
    </source>
</evidence>
<dbReference type="EMBL" id="VJZA01000004">
    <property type="protein sequence ID" value="TVT25127.1"/>
    <property type="molecule type" value="Genomic_DNA"/>
</dbReference>
<sequence>MTALRRAVMIPVVVLVEVFLLLTAPLSLAVAGLTSVCARSSRPLRTALLVLAYAGVELRVLRRILGGEPDWDALMSEVIDTIYRTLRLVLDVRLVLEAGSPAAGRPAAGNPVIVLARHCGPGDSLFIAWLIAVHYRLRLHIVLKALLRLEPTLDLAGDHVPLCFVARRGRRARDDIGALAASLSHGDALLLFPEGGNFSRPRWRRAVAALFAGGALGAARRARRRTHTLPPHRGGTVAALTNAPGADVLLLTHTGFSDDGRDRPWWRLPVHRTVVVRTELIPAAQVPREPEAAGSWLEHRWAEVDAWVADHSTAR</sequence>